<protein>
    <submittedName>
        <fullName evidence="5">Early nodulin-like protein 1</fullName>
    </submittedName>
</protein>
<dbReference type="InterPro" id="IPR039391">
    <property type="entry name" value="Phytocyanin-like"/>
</dbReference>
<keyword evidence="3" id="KW-0732">Signal</keyword>
<sequence length="244" mass="25083">MAAATAGSSSRVVLPLLPALALAVFVLLPTPAVAGEEAAAPLEFHVGGPRGWRVPDGNTSYGWWATNNRFRVGDHLREFHIIPTPKCFLRPRAPTQLLTMASVVSGARNESDPFAVFRYANDSVLLVEGPAFDACNTTAPLATFNDGATTFPLDRPGFFCFISGEPGHCEQGQKLVVRVMVHLAAPGPASAPGAPGQPGHGGGRPRPPGLPGATSDATTAAAAAAGVAVAAALAAFVSLVLMIE</sequence>
<dbReference type="Proteomes" id="UP000275267">
    <property type="component" value="Unassembled WGS sequence"/>
</dbReference>
<evidence type="ECO:0000313" key="6">
    <source>
        <dbReference type="Proteomes" id="UP000275267"/>
    </source>
</evidence>
<dbReference type="InterPro" id="IPR003245">
    <property type="entry name" value="Phytocyanin_dom"/>
</dbReference>
<dbReference type="SUPFAM" id="SSF49503">
    <property type="entry name" value="Cupredoxins"/>
    <property type="match status" value="1"/>
</dbReference>
<feature type="chain" id="PRO_5018162601" evidence="3">
    <location>
        <begin position="35"/>
        <end position="244"/>
    </location>
</feature>
<proteinExistence type="predicted"/>
<dbReference type="InterPro" id="IPR008972">
    <property type="entry name" value="Cupredoxin"/>
</dbReference>
<dbReference type="GO" id="GO:0005886">
    <property type="term" value="C:plasma membrane"/>
    <property type="evidence" value="ECO:0007669"/>
    <property type="project" value="TreeGrafter"/>
</dbReference>
<dbReference type="PANTHER" id="PTHR33021">
    <property type="entry name" value="BLUE COPPER PROTEIN"/>
    <property type="match status" value="1"/>
</dbReference>
<evidence type="ECO:0000256" key="2">
    <source>
        <dbReference type="SAM" id="Phobius"/>
    </source>
</evidence>
<feature type="domain" description="Phytocyanin" evidence="4">
    <location>
        <begin position="42"/>
        <end position="181"/>
    </location>
</feature>
<comment type="caution">
    <text evidence="5">The sequence shown here is derived from an EMBL/GenBank/DDBJ whole genome shotgun (WGS) entry which is preliminary data.</text>
</comment>
<keyword evidence="2" id="KW-0812">Transmembrane</keyword>
<accession>A0A3L6R6B7</accession>
<evidence type="ECO:0000313" key="5">
    <source>
        <dbReference type="EMBL" id="RLM93937.1"/>
    </source>
</evidence>
<dbReference type="AlphaFoldDB" id="A0A3L6R6B7"/>
<organism evidence="5 6">
    <name type="scientific">Panicum miliaceum</name>
    <name type="common">Proso millet</name>
    <name type="synonym">Broomcorn millet</name>
    <dbReference type="NCBI Taxonomy" id="4540"/>
    <lineage>
        <taxon>Eukaryota</taxon>
        <taxon>Viridiplantae</taxon>
        <taxon>Streptophyta</taxon>
        <taxon>Embryophyta</taxon>
        <taxon>Tracheophyta</taxon>
        <taxon>Spermatophyta</taxon>
        <taxon>Magnoliopsida</taxon>
        <taxon>Liliopsida</taxon>
        <taxon>Poales</taxon>
        <taxon>Poaceae</taxon>
        <taxon>PACMAD clade</taxon>
        <taxon>Panicoideae</taxon>
        <taxon>Panicodae</taxon>
        <taxon>Paniceae</taxon>
        <taxon>Panicinae</taxon>
        <taxon>Panicum</taxon>
        <taxon>Panicum sect. Panicum</taxon>
    </lineage>
</organism>
<feature type="transmembrane region" description="Helical" evidence="2">
    <location>
        <begin position="220"/>
        <end position="243"/>
    </location>
</feature>
<reference evidence="6" key="1">
    <citation type="journal article" date="2019" name="Nat. Commun.">
        <title>The genome of broomcorn millet.</title>
        <authorList>
            <person name="Zou C."/>
            <person name="Miki D."/>
            <person name="Li D."/>
            <person name="Tang Q."/>
            <person name="Xiao L."/>
            <person name="Rajput S."/>
            <person name="Deng P."/>
            <person name="Jia W."/>
            <person name="Huang R."/>
            <person name="Zhang M."/>
            <person name="Sun Y."/>
            <person name="Hu J."/>
            <person name="Fu X."/>
            <person name="Schnable P.S."/>
            <person name="Li F."/>
            <person name="Zhang H."/>
            <person name="Feng B."/>
            <person name="Zhu X."/>
            <person name="Liu R."/>
            <person name="Schnable J.C."/>
            <person name="Zhu J.-K."/>
            <person name="Zhang H."/>
        </authorList>
    </citation>
    <scope>NUCLEOTIDE SEQUENCE [LARGE SCALE GENOMIC DNA]</scope>
</reference>
<dbReference type="PROSITE" id="PS51485">
    <property type="entry name" value="PHYTOCYANIN"/>
    <property type="match status" value="1"/>
</dbReference>
<dbReference type="OrthoDB" id="959565at2759"/>
<gene>
    <name evidence="5" type="ORF">C2845_PM08G09590</name>
</gene>
<keyword evidence="2" id="KW-1133">Transmembrane helix</keyword>
<evidence type="ECO:0000259" key="4">
    <source>
        <dbReference type="PROSITE" id="PS51485"/>
    </source>
</evidence>
<feature type="region of interest" description="Disordered" evidence="1">
    <location>
        <begin position="188"/>
        <end position="216"/>
    </location>
</feature>
<dbReference type="PANTHER" id="PTHR33021:SF14">
    <property type="entry name" value="OS01G0272700 PROTEIN"/>
    <property type="match status" value="1"/>
</dbReference>
<dbReference type="GO" id="GO:0009055">
    <property type="term" value="F:electron transfer activity"/>
    <property type="evidence" value="ECO:0007669"/>
    <property type="project" value="InterPro"/>
</dbReference>
<evidence type="ECO:0000256" key="3">
    <source>
        <dbReference type="SAM" id="SignalP"/>
    </source>
</evidence>
<dbReference type="STRING" id="4540.A0A3L6R6B7"/>
<name>A0A3L6R6B7_PANMI</name>
<feature type="signal peptide" evidence="3">
    <location>
        <begin position="1"/>
        <end position="34"/>
    </location>
</feature>
<dbReference type="EMBL" id="PQIB02000010">
    <property type="protein sequence ID" value="RLM93937.1"/>
    <property type="molecule type" value="Genomic_DNA"/>
</dbReference>
<evidence type="ECO:0000256" key="1">
    <source>
        <dbReference type="SAM" id="MobiDB-lite"/>
    </source>
</evidence>
<dbReference type="Pfam" id="PF02298">
    <property type="entry name" value="Cu_bind_like"/>
    <property type="match status" value="1"/>
</dbReference>
<dbReference type="Gene3D" id="2.60.40.420">
    <property type="entry name" value="Cupredoxins - blue copper proteins"/>
    <property type="match status" value="1"/>
</dbReference>
<keyword evidence="6" id="KW-1185">Reference proteome</keyword>
<keyword evidence="2" id="KW-0472">Membrane</keyword>